<dbReference type="GO" id="GO:0016020">
    <property type="term" value="C:membrane"/>
    <property type="evidence" value="ECO:0007669"/>
    <property type="project" value="InterPro"/>
</dbReference>
<feature type="transmembrane region" description="Helical" evidence="1">
    <location>
        <begin position="89"/>
        <end position="107"/>
    </location>
</feature>
<dbReference type="Pfam" id="PF00892">
    <property type="entry name" value="EamA"/>
    <property type="match status" value="1"/>
</dbReference>
<proteinExistence type="predicted"/>
<dbReference type="InterPro" id="IPR037185">
    <property type="entry name" value="EmrE-like"/>
</dbReference>
<accession>A0A381YSS1</accession>
<evidence type="ECO:0000313" key="3">
    <source>
        <dbReference type="EMBL" id="SVA80019.1"/>
    </source>
</evidence>
<dbReference type="InterPro" id="IPR000620">
    <property type="entry name" value="EamA_dom"/>
</dbReference>
<feature type="transmembrane region" description="Helical" evidence="1">
    <location>
        <begin position="64"/>
        <end position="83"/>
    </location>
</feature>
<feature type="transmembrane region" description="Helical" evidence="1">
    <location>
        <begin position="33"/>
        <end position="52"/>
    </location>
</feature>
<sequence length="114" mass="12205">MAATISIASSCLLLLALVTIFYSKELVSIEPLGFLWALAYGIVTFSLARVILYTAFGLAGATRVAPILSVMPIFAAIFAMIILGEKPNFLIIMGIILSVLGMILILGDRNIDVE</sequence>
<keyword evidence="1" id="KW-1133">Transmembrane helix</keyword>
<reference evidence="3" key="1">
    <citation type="submission" date="2018-05" db="EMBL/GenBank/DDBJ databases">
        <authorList>
            <person name="Lanie J.A."/>
            <person name="Ng W.-L."/>
            <person name="Kazmierczak K.M."/>
            <person name="Andrzejewski T.M."/>
            <person name="Davidsen T.M."/>
            <person name="Wayne K.J."/>
            <person name="Tettelin H."/>
            <person name="Glass J.I."/>
            <person name="Rusch D."/>
            <person name="Podicherti R."/>
            <person name="Tsui H.-C.T."/>
            <person name="Winkler M.E."/>
        </authorList>
    </citation>
    <scope>NUCLEOTIDE SEQUENCE</scope>
</reference>
<name>A0A381YSS1_9ZZZZ</name>
<dbReference type="AlphaFoldDB" id="A0A381YSS1"/>
<dbReference type="SUPFAM" id="SSF103481">
    <property type="entry name" value="Multidrug resistance efflux transporter EmrE"/>
    <property type="match status" value="1"/>
</dbReference>
<keyword evidence="1" id="KW-0472">Membrane</keyword>
<organism evidence="3">
    <name type="scientific">marine metagenome</name>
    <dbReference type="NCBI Taxonomy" id="408172"/>
    <lineage>
        <taxon>unclassified sequences</taxon>
        <taxon>metagenomes</taxon>
        <taxon>ecological metagenomes</taxon>
    </lineage>
</organism>
<dbReference type="EMBL" id="UINC01018961">
    <property type="protein sequence ID" value="SVA80019.1"/>
    <property type="molecule type" value="Genomic_DNA"/>
</dbReference>
<gene>
    <name evidence="3" type="ORF">METZ01_LOCUS132873</name>
</gene>
<feature type="domain" description="EamA" evidence="2">
    <location>
        <begin position="6"/>
        <end position="106"/>
    </location>
</feature>
<evidence type="ECO:0000256" key="1">
    <source>
        <dbReference type="SAM" id="Phobius"/>
    </source>
</evidence>
<keyword evidence="1" id="KW-0812">Transmembrane</keyword>
<evidence type="ECO:0000259" key="2">
    <source>
        <dbReference type="Pfam" id="PF00892"/>
    </source>
</evidence>
<protein>
    <recommendedName>
        <fullName evidence="2">EamA domain-containing protein</fullName>
    </recommendedName>
</protein>